<dbReference type="Proteomes" id="UP000193689">
    <property type="component" value="Unassembled WGS sequence"/>
</dbReference>
<accession>A0A1Y2DSY5</accession>
<dbReference type="EMBL" id="MCFJ01000009">
    <property type="protein sequence ID" value="ORY62380.1"/>
    <property type="molecule type" value="Genomic_DNA"/>
</dbReference>
<dbReference type="GeneID" id="63772470"/>
<name>A0A1Y2DSY5_9PEZI</name>
<protein>
    <submittedName>
        <fullName evidence="1">Uncharacterized protein</fullName>
    </submittedName>
</protein>
<dbReference type="InterPro" id="IPR011008">
    <property type="entry name" value="Dimeric_a/b-barrel"/>
</dbReference>
<dbReference type="PANTHER" id="PTHR36986:SF1">
    <property type="entry name" value="UPF0643 PROTEIN PB2B2.08"/>
    <property type="match status" value="1"/>
</dbReference>
<sequence>MAATQVVPGQTVASDIFLNEKMEAAISSAEISTSPGNDTKNLDSNLLVVSPYTEREHLLDLRTLDAENALLARALVHMRALRPDYATANYSETFNWTEIIEQHLESLVREGGHQWKNTCFFIVAFRSQIPPTTKYADLGAMDKAAHAEATASGGFLKYWFGTPDQDGRNLATCIWRSEPEAKEGGKGPAHRKAAGATRHLYTHWKIERYRLTICDDLQSWDLVDWAD</sequence>
<evidence type="ECO:0000313" key="2">
    <source>
        <dbReference type="Proteomes" id="UP000193689"/>
    </source>
</evidence>
<dbReference type="STRING" id="1141098.A0A1Y2DSY5"/>
<dbReference type="OrthoDB" id="2140489at2759"/>
<keyword evidence="2" id="KW-1185">Reference proteome</keyword>
<dbReference type="InParanoid" id="A0A1Y2DSY5"/>
<organism evidence="1 2">
    <name type="scientific">Pseudomassariella vexata</name>
    <dbReference type="NCBI Taxonomy" id="1141098"/>
    <lineage>
        <taxon>Eukaryota</taxon>
        <taxon>Fungi</taxon>
        <taxon>Dikarya</taxon>
        <taxon>Ascomycota</taxon>
        <taxon>Pezizomycotina</taxon>
        <taxon>Sordariomycetes</taxon>
        <taxon>Xylariomycetidae</taxon>
        <taxon>Amphisphaeriales</taxon>
        <taxon>Pseudomassariaceae</taxon>
        <taxon>Pseudomassariella</taxon>
    </lineage>
</organism>
<proteinExistence type="predicted"/>
<comment type="caution">
    <text evidence="1">The sequence shown here is derived from an EMBL/GenBank/DDBJ whole genome shotgun (WGS) entry which is preliminary data.</text>
</comment>
<gene>
    <name evidence="1" type="ORF">BCR38DRAFT_346465</name>
</gene>
<dbReference type="RefSeq" id="XP_040714216.1">
    <property type="nucleotide sequence ID" value="XM_040856258.1"/>
</dbReference>
<dbReference type="AlphaFoldDB" id="A0A1Y2DSY5"/>
<dbReference type="PANTHER" id="PTHR36986">
    <property type="entry name" value="UPF0643 PROTEIN PB2B2.08"/>
    <property type="match status" value="1"/>
</dbReference>
<dbReference type="SUPFAM" id="SSF54909">
    <property type="entry name" value="Dimeric alpha+beta barrel"/>
    <property type="match status" value="1"/>
</dbReference>
<evidence type="ECO:0000313" key="1">
    <source>
        <dbReference type="EMBL" id="ORY62380.1"/>
    </source>
</evidence>
<reference evidence="1 2" key="1">
    <citation type="submission" date="2016-07" db="EMBL/GenBank/DDBJ databases">
        <title>Pervasive Adenine N6-methylation of Active Genes in Fungi.</title>
        <authorList>
            <consortium name="DOE Joint Genome Institute"/>
            <person name="Mondo S.J."/>
            <person name="Dannebaum R.O."/>
            <person name="Kuo R.C."/>
            <person name="Labutti K."/>
            <person name="Haridas S."/>
            <person name="Kuo A."/>
            <person name="Salamov A."/>
            <person name="Ahrendt S.R."/>
            <person name="Lipzen A."/>
            <person name="Sullivan W."/>
            <person name="Andreopoulos W.B."/>
            <person name="Clum A."/>
            <person name="Lindquist E."/>
            <person name="Daum C."/>
            <person name="Ramamoorthy G.K."/>
            <person name="Gryganskyi A."/>
            <person name="Culley D."/>
            <person name="Magnuson J.K."/>
            <person name="James T.Y."/>
            <person name="O'Malley M.A."/>
            <person name="Stajich J.E."/>
            <person name="Spatafora J.W."/>
            <person name="Visel A."/>
            <person name="Grigoriev I.V."/>
        </authorList>
    </citation>
    <scope>NUCLEOTIDE SEQUENCE [LARGE SCALE GENOMIC DNA]</scope>
    <source>
        <strain evidence="1 2">CBS 129021</strain>
    </source>
</reference>